<dbReference type="RefSeq" id="XP_013906337.1">
    <property type="nucleotide sequence ID" value="XM_014050883.1"/>
</dbReference>
<dbReference type="Proteomes" id="UP000054498">
    <property type="component" value="Unassembled WGS sequence"/>
</dbReference>
<dbReference type="GeneID" id="25726745"/>
<keyword evidence="3" id="KW-1185">Reference proteome</keyword>
<sequence length="186" mass="19271">MDLLQSHEEQMELLKQAAELLQNCSLGQDGSLNKGAPLQLGRGQEPLGVAELMGKLEQALGASTPKTREEFSDAAHLRPNTPDVPARPRGGAGPPGSPAPAVRFVQLQTGGQSATSLGIAPGGRRRRLAMKAAMATSASGLDPAVYCKTVVLECGGQQPTSFGLGPGERKGDYARSRMLAAKEAGA</sequence>
<name>A0A0D2KAP5_9CHLO</name>
<reference evidence="2 3" key="1">
    <citation type="journal article" date="2013" name="BMC Genomics">
        <title>Reconstruction of the lipid metabolism for the microalga Monoraphidium neglectum from its genome sequence reveals characteristics suitable for biofuel production.</title>
        <authorList>
            <person name="Bogen C."/>
            <person name="Al-Dilaimi A."/>
            <person name="Albersmeier A."/>
            <person name="Wichmann J."/>
            <person name="Grundmann M."/>
            <person name="Rupp O."/>
            <person name="Lauersen K.J."/>
            <person name="Blifernez-Klassen O."/>
            <person name="Kalinowski J."/>
            <person name="Goesmann A."/>
            <person name="Mussgnug J.H."/>
            <person name="Kruse O."/>
        </authorList>
    </citation>
    <scope>NUCLEOTIDE SEQUENCE [LARGE SCALE GENOMIC DNA]</scope>
    <source>
        <strain evidence="2 3">SAG 48.87</strain>
    </source>
</reference>
<evidence type="ECO:0000313" key="3">
    <source>
        <dbReference type="Proteomes" id="UP000054498"/>
    </source>
</evidence>
<evidence type="ECO:0000313" key="2">
    <source>
        <dbReference type="EMBL" id="KIZ07318.1"/>
    </source>
</evidence>
<dbReference type="AlphaFoldDB" id="A0A0D2KAP5"/>
<accession>A0A0D2KAP5</accession>
<feature type="compositionally biased region" description="Basic and acidic residues" evidence="1">
    <location>
        <begin position="66"/>
        <end position="76"/>
    </location>
</feature>
<protein>
    <submittedName>
        <fullName evidence="2">Uncharacterized protein</fullName>
    </submittedName>
</protein>
<gene>
    <name evidence="2" type="ORF">MNEG_0627</name>
</gene>
<organism evidence="2 3">
    <name type="scientific">Monoraphidium neglectum</name>
    <dbReference type="NCBI Taxonomy" id="145388"/>
    <lineage>
        <taxon>Eukaryota</taxon>
        <taxon>Viridiplantae</taxon>
        <taxon>Chlorophyta</taxon>
        <taxon>core chlorophytes</taxon>
        <taxon>Chlorophyceae</taxon>
        <taxon>CS clade</taxon>
        <taxon>Sphaeropleales</taxon>
        <taxon>Selenastraceae</taxon>
        <taxon>Monoraphidium</taxon>
    </lineage>
</organism>
<dbReference type="KEGG" id="mng:MNEG_0627"/>
<evidence type="ECO:0000256" key="1">
    <source>
        <dbReference type="SAM" id="MobiDB-lite"/>
    </source>
</evidence>
<dbReference type="EMBL" id="KK100273">
    <property type="protein sequence ID" value="KIZ07318.1"/>
    <property type="molecule type" value="Genomic_DNA"/>
</dbReference>
<proteinExistence type="predicted"/>
<feature type="region of interest" description="Disordered" evidence="1">
    <location>
        <begin position="62"/>
        <end position="100"/>
    </location>
</feature>